<comment type="similarity">
    <text evidence="1">Belongs to the flavin monoamine oxidase family.</text>
</comment>
<evidence type="ECO:0000256" key="2">
    <source>
        <dbReference type="ARBA" id="ARBA00023002"/>
    </source>
</evidence>
<dbReference type="SUPFAM" id="SSF51905">
    <property type="entry name" value="FAD/NAD(P)-binding domain"/>
    <property type="match status" value="2"/>
</dbReference>
<keyword evidence="2" id="KW-0560">Oxidoreductase</keyword>
<protein>
    <submittedName>
        <fullName evidence="4">Lysine-specific histone demethylase 1</fullName>
    </submittedName>
</protein>
<dbReference type="InterPro" id="IPR050281">
    <property type="entry name" value="Flavin_monoamine_oxidase"/>
</dbReference>
<sequence>MTVDLLETFLSSTLSPEQICVMLEAGLTAPLNVTALNLFRNPENGQVSEYTPEKIKLALCSPINWKPWSTTSSKYNLNQLATVAILFLERYGYINYGVFHVTAPPLTRALMGQGTGSLENSPGVQLLHKSGSKRQINSSDNRKIKVIIAGAGISGLIAAKQLAYFGAEVIILESRDRVGGRMWTHKGKDFHADLGAMVITGLSANPIAVLARQMNYKLVPLSTECNIYGPDGQLISRSQDESLEHEFNKLLGTAAYACHTKNLDVKLDPSSNKAASLGYVLDMLIKYQEKHYRELKLTHRKLETHLIERRRNLNKMVIIIWHFGDCLRKITESMEQIEECFNKCKLAVQKLRSKYVIENQEKKEPKDGAEEEVECINLSTDDIPMTSEEEFEIRKLQAEHFMVWKEFEPLEAAHTRLKRQLDVLNHNRPNDEYLSALEKTLMNWHFANLEFANAARLEDLSLRHWDQDDLFELVGEHCVVSTGYGSMAEGLARELKNTPSFVSSDSAKTKKTGLDESMEAPITGLCCIEFKASVKRVCYSDKGVHVSALNSVFSQDELTGYEADAFLCTTPLGVLKECANFWEAASQTRASPPKSQKSKAADGQLLKQNVMEFQPPLPREKVESIKKLGFGSLNKVILVFPKIFWDESQNLFGYANEEAKKRGELFLFWSFYHQPVLIALVAGQAALDLEQSSSPSSFPT</sequence>
<comment type="caution">
    <text evidence="4">The sequence shown here is derived from an EMBL/GenBank/DDBJ whole genome shotgun (WGS) entry which is preliminary data.</text>
</comment>
<dbReference type="PANTHER" id="PTHR10742">
    <property type="entry name" value="FLAVIN MONOAMINE OXIDASE"/>
    <property type="match status" value="1"/>
</dbReference>
<dbReference type="Pfam" id="PF01593">
    <property type="entry name" value="Amino_oxidase"/>
    <property type="match status" value="2"/>
</dbReference>
<name>A0ABD2Q751_9PLAT</name>
<evidence type="ECO:0000313" key="4">
    <source>
        <dbReference type="EMBL" id="KAL3314561.1"/>
    </source>
</evidence>
<feature type="domain" description="Amine oxidase" evidence="3">
    <location>
        <begin position="153"/>
        <end position="305"/>
    </location>
</feature>
<dbReference type="Proteomes" id="UP001626550">
    <property type="component" value="Unassembled WGS sequence"/>
</dbReference>
<evidence type="ECO:0000259" key="3">
    <source>
        <dbReference type="Pfam" id="PF01593"/>
    </source>
</evidence>
<keyword evidence="5" id="KW-1185">Reference proteome</keyword>
<dbReference type="AlphaFoldDB" id="A0ABD2Q751"/>
<dbReference type="Gene3D" id="1.10.287.80">
    <property type="entry name" value="ATP synthase, gamma subunit, helix hairpin domain"/>
    <property type="match status" value="1"/>
</dbReference>
<dbReference type="Gene3D" id="3.50.50.60">
    <property type="entry name" value="FAD/NAD(P)-binding domain"/>
    <property type="match status" value="1"/>
</dbReference>
<dbReference type="InterPro" id="IPR002937">
    <property type="entry name" value="Amino_oxidase"/>
</dbReference>
<evidence type="ECO:0000256" key="1">
    <source>
        <dbReference type="ARBA" id="ARBA00005995"/>
    </source>
</evidence>
<dbReference type="EMBL" id="JBJKFK010000962">
    <property type="protein sequence ID" value="KAL3314561.1"/>
    <property type="molecule type" value="Genomic_DNA"/>
</dbReference>
<dbReference type="Gene3D" id="3.90.660.10">
    <property type="match status" value="1"/>
</dbReference>
<dbReference type="InterPro" id="IPR036188">
    <property type="entry name" value="FAD/NAD-bd_sf"/>
</dbReference>
<dbReference type="GO" id="GO:0016491">
    <property type="term" value="F:oxidoreductase activity"/>
    <property type="evidence" value="ECO:0007669"/>
    <property type="project" value="UniProtKB-KW"/>
</dbReference>
<reference evidence="4 5" key="1">
    <citation type="submission" date="2024-11" db="EMBL/GenBank/DDBJ databases">
        <title>Adaptive evolution of stress response genes in parasites aligns with host niche diversity.</title>
        <authorList>
            <person name="Hahn C."/>
            <person name="Resl P."/>
        </authorList>
    </citation>
    <scope>NUCLEOTIDE SEQUENCE [LARGE SCALE GENOMIC DNA]</scope>
    <source>
        <strain evidence="4">EGGRZ-B1_66</strain>
        <tissue evidence="4">Body</tissue>
    </source>
</reference>
<gene>
    <name evidence="4" type="primary">SU(VAR)3-3</name>
    <name evidence="4" type="ORF">Ciccas_006823</name>
</gene>
<dbReference type="PANTHER" id="PTHR10742:SF386">
    <property type="entry name" value="LYSINE-SPECIFIC HISTONE DEMETHYLASE 1A"/>
    <property type="match status" value="1"/>
</dbReference>
<feature type="domain" description="Amine oxidase" evidence="3">
    <location>
        <begin position="393"/>
        <end position="693"/>
    </location>
</feature>
<accession>A0ABD2Q751</accession>
<proteinExistence type="inferred from homology"/>
<evidence type="ECO:0000313" key="5">
    <source>
        <dbReference type="Proteomes" id="UP001626550"/>
    </source>
</evidence>
<organism evidence="4 5">
    <name type="scientific">Cichlidogyrus casuarinus</name>
    <dbReference type="NCBI Taxonomy" id="1844966"/>
    <lineage>
        <taxon>Eukaryota</taxon>
        <taxon>Metazoa</taxon>
        <taxon>Spiralia</taxon>
        <taxon>Lophotrochozoa</taxon>
        <taxon>Platyhelminthes</taxon>
        <taxon>Monogenea</taxon>
        <taxon>Monopisthocotylea</taxon>
        <taxon>Dactylogyridea</taxon>
        <taxon>Ancyrocephalidae</taxon>
        <taxon>Cichlidogyrus</taxon>
    </lineage>
</organism>